<evidence type="ECO:0000259" key="9">
    <source>
        <dbReference type="Pfam" id="PF01773"/>
    </source>
</evidence>
<evidence type="ECO:0000313" key="13">
    <source>
        <dbReference type="Proteomes" id="UP001150925"/>
    </source>
</evidence>
<dbReference type="PANTHER" id="PTHR10590:SF4">
    <property type="entry name" value="SOLUTE CARRIER FAMILY 28 MEMBER 3"/>
    <property type="match status" value="1"/>
</dbReference>
<feature type="transmembrane region" description="Helical" evidence="8">
    <location>
        <begin position="178"/>
        <end position="197"/>
    </location>
</feature>
<feature type="transmembrane region" description="Helical" evidence="8">
    <location>
        <begin position="456"/>
        <end position="481"/>
    </location>
</feature>
<comment type="subcellular location">
    <subcellularLocation>
        <location evidence="1">Cell membrane</location>
        <topology evidence="1">Multi-pass membrane protein</topology>
    </subcellularLocation>
</comment>
<dbReference type="InterPro" id="IPR008276">
    <property type="entry name" value="C_nuclsd_transpt"/>
</dbReference>
<organism evidence="12 13">
    <name type="scientific">Dispira parvispora</name>
    <dbReference type="NCBI Taxonomy" id="1520584"/>
    <lineage>
        <taxon>Eukaryota</taxon>
        <taxon>Fungi</taxon>
        <taxon>Fungi incertae sedis</taxon>
        <taxon>Zoopagomycota</taxon>
        <taxon>Kickxellomycotina</taxon>
        <taxon>Dimargaritomycetes</taxon>
        <taxon>Dimargaritales</taxon>
        <taxon>Dimargaritaceae</taxon>
        <taxon>Dispira</taxon>
    </lineage>
</organism>
<evidence type="ECO:0000256" key="7">
    <source>
        <dbReference type="SAM" id="MobiDB-lite"/>
    </source>
</evidence>
<dbReference type="GO" id="GO:0015293">
    <property type="term" value="F:symporter activity"/>
    <property type="evidence" value="ECO:0007669"/>
    <property type="project" value="TreeGrafter"/>
</dbReference>
<proteinExistence type="inferred from homology"/>
<dbReference type="OrthoDB" id="6075923at2759"/>
<evidence type="ECO:0000259" key="11">
    <source>
        <dbReference type="Pfam" id="PF07670"/>
    </source>
</evidence>
<dbReference type="GO" id="GO:0005886">
    <property type="term" value="C:plasma membrane"/>
    <property type="evidence" value="ECO:0007669"/>
    <property type="project" value="UniProtKB-SubCell"/>
</dbReference>
<feature type="domain" description="Concentrative nucleoside transporter N-terminal" evidence="9">
    <location>
        <begin position="214"/>
        <end position="286"/>
    </location>
</feature>
<feature type="transmembrane region" description="Helical" evidence="8">
    <location>
        <begin position="209"/>
        <end position="226"/>
    </location>
</feature>
<dbReference type="InterPro" id="IPR011657">
    <property type="entry name" value="CNT_C_dom"/>
</dbReference>
<keyword evidence="5 8" id="KW-1133">Transmembrane helix</keyword>
<dbReference type="Pfam" id="PF01773">
    <property type="entry name" value="Nucleos_tra2_N"/>
    <property type="match status" value="1"/>
</dbReference>
<feature type="transmembrane region" description="Helical" evidence="8">
    <location>
        <begin position="294"/>
        <end position="315"/>
    </location>
</feature>
<dbReference type="AlphaFoldDB" id="A0A9W8E1Z2"/>
<feature type="domain" description="Concentrative nucleoside transporter C-terminal" evidence="10">
    <location>
        <begin position="399"/>
        <end position="606"/>
    </location>
</feature>
<feature type="region of interest" description="Disordered" evidence="7">
    <location>
        <begin position="1"/>
        <end position="75"/>
    </location>
</feature>
<evidence type="ECO:0000313" key="12">
    <source>
        <dbReference type="EMBL" id="KAJ1963728.1"/>
    </source>
</evidence>
<name>A0A9W8E1Z2_9FUNG</name>
<feature type="transmembrane region" description="Helical" evidence="8">
    <location>
        <begin position="586"/>
        <end position="608"/>
    </location>
</feature>
<evidence type="ECO:0000256" key="1">
    <source>
        <dbReference type="ARBA" id="ARBA00004651"/>
    </source>
</evidence>
<sequence length="609" mass="65433">MAADRPRVPGGPPPTADPDASLNRRHVAHPSDSSPSIHATGGSNGDTGVYVHSDLGYPKTGPGNKNDPNGSVPSIVMYTNSDEKNTVTGRQYDTSDSPGFYDRYRLWIHVVIWLILTAFFIAVLVLHSERYLVPTLLYVFVSGKLLFAHVPVSLISTPLGNAMNTVFTKPIQKIPPRVRFIIGVLTPLTCYVLTVLVPPETEISTRMQRAQSLAGLLIFIAALVLVSSHRTKINWRTILVGLLAQFLIGVFTLKTQVGYDVFNGLSQSTTKLLGFAKFGTEFLFGSDVANLPNFAVQVLPVVLFFASFIQMVYYLGGMQWFIRKFAIIMVNLMDTSGAESVVAASSFIVGQCESALLVKPFLEYMTMSELHSVMVSGFATISGAVLAGFISLGVDPQSLITACVMSMPSSLVVAKLCKPETEESLTKGQVKIPEEEDREANLLHAAANGAAQGLTLAGLIGATLLAITSLLALTNAVLTYFGELINIPDMTLQSITSYFFIPAAWCIGVPADEVQVVGQLLATKMFASEFVAYADFTNEFKEAMSPRTRLLTTYALCGFANFASIGIQIGGIGAMTPTRKGDLAKVALSAMLCGTMSTLLTATIAGMLS</sequence>
<keyword evidence="4 8" id="KW-0812">Transmembrane</keyword>
<dbReference type="Proteomes" id="UP001150925">
    <property type="component" value="Unassembled WGS sequence"/>
</dbReference>
<accession>A0A9W8E1Z2</accession>
<dbReference type="GO" id="GO:0005337">
    <property type="term" value="F:nucleoside transmembrane transporter activity"/>
    <property type="evidence" value="ECO:0007669"/>
    <property type="project" value="InterPro"/>
</dbReference>
<feature type="domain" description="Nucleoside transporter/FeoB GTPase Gate" evidence="11">
    <location>
        <begin position="296"/>
        <end position="392"/>
    </location>
</feature>
<gene>
    <name evidence="12" type="ORF">IWQ62_003130</name>
</gene>
<feature type="transmembrane region" description="Helical" evidence="8">
    <location>
        <begin position="551"/>
        <end position="574"/>
    </location>
</feature>
<keyword evidence="6 8" id="KW-0472">Membrane</keyword>
<keyword evidence="13" id="KW-1185">Reference proteome</keyword>
<dbReference type="InterPro" id="IPR002668">
    <property type="entry name" value="CNT_N_dom"/>
</dbReference>
<feature type="transmembrane region" description="Helical" evidence="8">
    <location>
        <begin position="233"/>
        <end position="253"/>
    </location>
</feature>
<evidence type="ECO:0000256" key="5">
    <source>
        <dbReference type="ARBA" id="ARBA00022989"/>
    </source>
</evidence>
<evidence type="ECO:0000256" key="3">
    <source>
        <dbReference type="ARBA" id="ARBA00022475"/>
    </source>
</evidence>
<dbReference type="InterPro" id="IPR011642">
    <property type="entry name" value="Gate_dom"/>
</dbReference>
<evidence type="ECO:0000256" key="8">
    <source>
        <dbReference type="SAM" id="Phobius"/>
    </source>
</evidence>
<evidence type="ECO:0000256" key="6">
    <source>
        <dbReference type="ARBA" id="ARBA00023136"/>
    </source>
</evidence>
<evidence type="ECO:0000256" key="4">
    <source>
        <dbReference type="ARBA" id="ARBA00022692"/>
    </source>
</evidence>
<dbReference type="EMBL" id="JANBPY010000786">
    <property type="protein sequence ID" value="KAJ1963728.1"/>
    <property type="molecule type" value="Genomic_DNA"/>
</dbReference>
<evidence type="ECO:0000259" key="10">
    <source>
        <dbReference type="Pfam" id="PF07662"/>
    </source>
</evidence>
<comment type="similarity">
    <text evidence="2">Belongs to the concentrative nucleoside transporter (CNT) (TC 2.A.41) family.</text>
</comment>
<evidence type="ECO:0000256" key="2">
    <source>
        <dbReference type="ARBA" id="ARBA00009033"/>
    </source>
</evidence>
<keyword evidence="3" id="KW-1003">Cell membrane</keyword>
<dbReference type="Pfam" id="PF07670">
    <property type="entry name" value="Gate"/>
    <property type="match status" value="1"/>
</dbReference>
<feature type="transmembrane region" description="Helical" evidence="8">
    <location>
        <begin position="106"/>
        <end position="126"/>
    </location>
</feature>
<dbReference type="PANTHER" id="PTHR10590">
    <property type="entry name" value="SODIUM/NUCLEOSIDE COTRANSPORTER"/>
    <property type="match status" value="1"/>
</dbReference>
<reference evidence="12" key="1">
    <citation type="submission" date="2022-07" db="EMBL/GenBank/DDBJ databases">
        <title>Phylogenomic reconstructions and comparative analyses of Kickxellomycotina fungi.</title>
        <authorList>
            <person name="Reynolds N.K."/>
            <person name="Stajich J.E."/>
            <person name="Barry K."/>
            <person name="Grigoriev I.V."/>
            <person name="Crous P."/>
            <person name="Smith M.E."/>
        </authorList>
    </citation>
    <scope>NUCLEOTIDE SEQUENCE</scope>
    <source>
        <strain evidence="12">RSA 1196</strain>
    </source>
</reference>
<feature type="compositionally biased region" description="Polar residues" evidence="7">
    <location>
        <begin position="66"/>
        <end position="75"/>
    </location>
</feature>
<protein>
    <submittedName>
        <fullName evidence="12">Uncharacterized protein</fullName>
    </submittedName>
</protein>
<feature type="transmembrane region" description="Helical" evidence="8">
    <location>
        <begin position="146"/>
        <end position="166"/>
    </location>
</feature>
<feature type="transmembrane region" description="Helical" evidence="8">
    <location>
        <begin position="373"/>
        <end position="392"/>
    </location>
</feature>
<dbReference type="Pfam" id="PF07662">
    <property type="entry name" value="Nucleos_tra2_C"/>
    <property type="match status" value="1"/>
</dbReference>
<comment type="caution">
    <text evidence="12">The sequence shown here is derived from an EMBL/GenBank/DDBJ whole genome shotgun (WGS) entry which is preliminary data.</text>
</comment>